<accession>A0A5N5M0V5</accession>
<dbReference type="Proteomes" id="UP000327468">
    <property type="component" value="Chromosome 15"/>
</dbReference>
<protein>
    <submittedName>
        <fullName evidence="2">Uncharacterized protein</fullName>
    </submittedName>
</protein>
<sequence length="297" mass="33179">MSSAIVNSVNELSSTVSGMWRSHSVLSESEPESSPEAAQHFRKLRSSSSLNSLRMSLRKRLPLKTVQPTNNIPENPNGEVLQKSKKTSTVTQIKRTAKNTIGNAYQKFQKSTVSRDECLVRTPGKIMEGEENECAPASAHTPKRQAMTPRRTPRSAAKRTPRAAGTPEPSESAVRAVKTGGTRRQLVRMAALRSPFASPNTVNRRRQFDQDLDSVSKGLRKLKRLSRAFDEVIGRDERTETMEHYRTVMAQSYGSSSNLGSMTGKLNRSFIHQQSRRIRHRVGSWTDSALSNLRKTT</sequence>
<feature type="region of interest" description="Disordered" evidence="1">
    <location>
        <begin position="66"/>
        <end position="87"/>
    </location>
</feature>
<dbReference type="PANTHER" id="PTHR35819:SF1">
    <property type="entry name" value="PROTEIN PIMREG"/>
    <property type="match status" value="1"/>
</dbReference>
<feature type="compositionally biased region" description="Basic residues" evidence="1">
    <location>
        <begin position="151"/>
        <end position="161"/>
    </location>
</feature>
<dbReference type="Pfam" id="PF07326">
    <property type="entry name" value="RCS1"/>
    <property type="match status" value="1"/>
</dbReference>
<gene>
    <name evidence="2" type="ORF">PHYPO_G00058710</name>
</gene>
<organism evidence="2 3">
    <name type="scientific">Pangasianodon hypophthalmus</name>
    <name type="common">Striped catfish</name>
    <name type="synonym">Helicophagus hypophthalmus</name>
    <dbReference type="NCBI Taxonomy" id="310915"/>
    <lineage>
        <taxon>Eukaryota</taxon>
        <taxon>Metazoa</taxon>
        <taxon>Chordata</taxon>
        <taxon>Craniata</taxon>
        <taxon>Vertebrata</taxon>
        <taxon>Euteleostomi</taxon>
        <taxon>Actinopterygii</taxon>
        <taxon>Neopterygii</taxon>
        <taxon>Teleostei</taxon>
        <taxon>Ostariophysi</taxon>
        <taxon>Siluriformes</taxon>
        <taxon>Pangasiidae</taxon>
        <taxon>Pangasianodon</taxon>
    </lineage>
</organism>
<name>A0A5N5M0V5_PANHP</name>
<dbReference type="EMBL" id="VFJC01000016">
    <property type="protein sequence ID" value="KAB5548710.1"/>
    <property type="molecule type" value="Genomic_DNA"/>
</dbReference>
<proteinExistence type="predicted"/>
<evidence type="ECO:0000313" key="3">
    <source>
        <dbReference type="Proteomes" id="UP000327468"/>
    </source>
</evidence>
<comment type="caution">
    <text evidence="2">The sequence shown here is derived from an EMBL/GenBank/DDBJ whole genome shotgun (WGS) entry which is preliminary data.</text>
</comment>
<evidence type="ECO:0000313" key="2">
    <source>
        <dbReference type="EMBL" id="KAB5548710.1"/>
    </source>
</evidence>
<keyword evidence="3" id="KW-1185">Reference proteome</keyword>
<dbReference type="AlphaFoldDB" id="A0A5N5M0V5"/>
<feature type="region of interest" description="Disordered" evidence="1">
    <location>
        <begin position="129"/>
        <end position="182"/>
    </location>
</feature>
<dbReference type="InterPro" id="IPR009932">
    <property type="entry name" value="RCS1"/>
</dbReference>
<reference evidence="2 3" key="1">
    <citation type="submission" date="2019-06" db="EMBL/GenBank/DDBJ databases">
        <title>A chromosome-scale genome assembly of the striped catfish, Pangasianodon hypophthalmus.</title>
        <authorList>
            <person name="Wen M."/>
            <person name="Zahm M."/>
            <person name="Roques C."/>
            <person name="Cabau C."/>
            <person name="Klopp C."/>
            <person name="Donnadieu C."/>
            <person name="Jouanno E."/>
            <person name="Avarre J.-C."/>
            <person name="Campet M."/>
            <person name="Ha T.T.T."/>
            <person name="Dugue R."/>
            <person name="Lampietro C."/>
            <person name="Louis A."/>
            <person name="Herpin A."/>
            <person name="Echchiki A."/>
            <person name="Berthelot C."/>
            <person name="Parey E."/>
            <person name="Roest-Crollius H."/>
            <person name="Braasch I."/>
            <person name="Postlethwait J."/>
            <person name="Bobe J."/>
            <person name="Montfort J."/>
            <person name="Bouchez O."/>
            <person name="Begum T."/>
            <person name="Schartl M."/>
            <person name="Guiguen Y."/>
        </authorList>
    </citation>
    <scope>NUCLEOTIDE SEQUENCE [LARGE SCALE GENOMIC DNA]</scope>
    <source>
        <strain evidence="2 3">Indonesia</strain>
        <tissue evidence="2">Blood</tissue>
    </source>
</reference>
<dbReference type="PANTHER" id="PTHR35819">
    <property type="entry name" value="PICALM INTERACTING MITOTIC REGULATOR PIMREG"/>
    <property type="match status" value="1"/>
</dbReference>
<evidence type="ECO:0000256" key="1">
    <source>
        <dbReference type="SAM" id="MobiDB-lite"/>
    </source>
</evidence>